<name>A0A7X0LP46_9ACTN</name>
<proteinExistence type="predicted"/>
<accession>A0A7X0LP46</accession>
<keyword evidence="3" id="KW-1185">Reference proteome</keyword>
<protein>
    <submittedName>
        <fullName evidence="2">Uncharacterized protein</fullName>
    </submittedName>
</protein>
<evidence type="ECO:0000313" key="2">
    <source>
        <dbReference type="EMBL" id="MBB6434536.1"/>
    </source>
</evidence>
<evidence type="ECO:0000313" key="3">
    <source>
        <dbReference type="Proteomes" id="UP000540423"/>
    </source>
</evidence>
<gene>
    <name evidence="2" type="ORF">HNQ79_000984</name>
</gene>
<feature type="region of interest" description="Disordered" evidence="1">
    <location>
        <begin position="98"/>
        <end position="133"/>
    </location>
</feature>
<dbReference type="AlphaFoldDB" id="A0A7X0LP46"/>
<reference evidence="2 3" key="1">
    <citation type="submission" date="2020-08" db="EMBL/GenBank/DDBJ databases">
        <title>Genomic Encyclopedia of Type Strains, Phase IV (KMG-IV): sequencing the most valuable type-strain genomes for metagenomic binning, comparative biology and taxonomic classification.</title>
        <authorList>
            <person name="Goeker M."/>
        </authorList>
    </citation>
    <scope>NUCLEOTIDE SEQUENCE [LARGE SCALE GENOMIC DNA]</scope>
    <source>
        <strain evidence="2 3">DSM 40141</strain>
    </source>
</reference>
<dbReference type="EMBL" id="JACHEM010000002">
    <property type="protein sequence ID" value="MBB6434536.1"/>
    <property type="molecule type" value="Genomic_DNA"/>
</dbReference>
<dbReference type="Proteomes" id="UP000540423">
    <property type="component" value="Unassembled WGS sequence"/>
</dbReference>
<evidence type="ECO:0000256" key="1">
    <source>
        <dbReference type="SAM" id="MobiDB-lite"/>
    </source>
</evidence>
<dbReference type="RefSeq" id="WP_185027242.1">
    <property type="nucleotide sequence ID" value="NZ_BNBN01000002.1"/>
</dbReference>
<organism evidence="2 3">
    <name type="scientific">Streptomyces candidus</name>
    <dbReference type="NCBI Taxonomy" id="67283"/>
    <lineage>
        <taxon>Bacteria</taxon>
        <taxon>Bacillati</taxon>
        <taxon>Actinomycetota</taxon>
        <taxon>Actinomycetes</taxon>
        <taxon>Kitasatosporales</taxon>
        <taxon>Streptomycetaceae</taxon>
        <taxon>Streptomyces</taxon>
    </lineage>
</organism>
<dbReference type="InterPro" id="IPR045999">
    <property type="entry name" value="DUF5955"/>
</dbReference>
<comment type="caution">
    <text evidence="2">The sequence shown here is derived from an EMBL/GenBank/DDBJ whole genome shotgun (WGS) entry which is preliminary data.</text>
</comment>
<sequence>MLRSAEERCVPWSGGEPRVAELHTVVARLRRELAALPAELPDRAIAEDELAGLAAMLLGGFPEVPRLRRSLLLIAGAIGSVSALAPAVGRVRAAVDRFDDDNRRYDGPPGDGRVPRDPRDGSSDGPPTLPDLP</sequence>
<feature type="compositionally biased region" description="Basic and acidic residues" evidence="1">
    <location>
        <begin position="113"/>
        <end position="122"/>
    </location>
</feature>
<dbReference type="Pfam" id="PF19380">
    <property type="entry name" value="DUF5955"/>
    <property type="match status" value="1"/>
</dbReference>